<evidence type="ECO:0000313" key="2">
    <source>
        <dbReference type="Proteomes" id="UP000176725"/>
    </source>
</evidence>
<dbReference type="Proteomes" id="UP000176725">
    <property type="component" value="Unassembled WGS sequence"/>
</dbReference>
<name>A0A1F8BI87_9BACT</name>
<sequence>MSVEQEKAFKLGLLLSRVGMSEEDKGALSRVQDLAQEKGIARLELEGDRDKFVDLVIEAGAGEVLLRYLEKTAAIRDALSDDP</sequence>
<dbReference type="EMBL" id="MGHH01000015">
    <property type="protein sequence ID" value="OGM63753.1"/>
    <property type="molecule type" value="Genomic_DNA"/>
</dbReference>
<dbReference type="AlphaFoldDB" id="A0A1F8BI87"/>
<comment type="caution">
    <text evidence="1">The sequence shown here is derived from an EMBL/GenBank/DDBJ whole genome shotgun (WGS) entry which is preliminary data.</text>
</comment>
<dbReference type="STRING" id="1802521.A2893_02105"/>
<accession>A0A1F8BI87</accession>
<organism evidence="1 2">
    <name type="scientific">Candidatus Woesebacteria bacterium RIFCSPLOWO2_01_FULL_39_25</name>
    <dbReference type="NCBI Taxonomy" id="1802521"/>
    <lineage>
        <taxon>Bacteria</taxon>
        <taxon>Candidatus Woeseibacteriota</taxon>
    </lineage>
</organism>
<protein>
    <submittedName>
        <fullName evidence="1">Uncharacterized protein</fullName>
    </submittedName>
</protein>
<evidence type="ECO:0000313" key="1">
    <source>
        <dbReference type="EMBL" id="OGM63753.1"/>
    </source>
</evidence>
<reference evidence="1 2" key="1">
    <citation type="journal article" date="2016" name="Nat. Commun.">
        <title>Thousands of microbial genomes shed light on interconnected biogeochemical processes in an aquifer system.</title>
        <authorList>
            <person name="Anantharaman K."/>
            <person name="Brown C.T."/>
            <person name="Hug L.A."/>
            <person name="Sharon I."/>
            <person name="Castelle C.J."/>
            <person name="Probst A.J."/>
            <person name="Thomas B.C."/>
            <person name="Singh A."/>
            <person name="Wilkins M.J."/>
            <person name="Karaoz U."/>
            <person name="Brodie E.L."/>
            <person name="Williams K.H."/>
            <person name="Hubbard S.S."/>
            <person name="Banfield J.F."/>
        </authorList>
    </citation>
    <scope>NUCLEOTIDE SEQUENCE [LARGE SCALE GENOMIC DNA]</scope>
</reference>
<proteinExistence type="predicted"/>
<gene>
    <name evidence="1" type="ORF">A2893_02105</name>
</gene>